<dbReference type="InterPro" id="IPR003439">
    <property type="entry name" value="ABC_transporter-like_ATP-bd"/>
</dbReference>
<dbReference type="PANTHER" id="PTHR43038:SF3">
    <property type="entry name" value="ABC TRANSPORTER G FAMILY MEMBER 20 ISOFORM X1"/>
    <property type="match status" value="1"/>
</dbReference>
<dbReference type="GO" id="GO:0005524">
    <property type="term" value="F:ATP binding"/>
    <property type="evidence" value="ECO:0007669"/>
    <property type="project" value="InterPro"/>
</dbReference>
<gene>
    <name evidence="2" type="primary">abcG23</name>
    <name evidence="2" type="ORF">CEXT_50771</name>
</gene>
<organism evidence="2 3">
    <name type="scientific">Caerostris extrusa</name>
    <name type="common">Bark spider</name>
    <name type="synonym">Caerostris bankana</name>
    <dbReference type="NCBI Taxonomy" id="172846"/>
    <lineage>
        <taxon>Eukaryota</taxon>
        <taxon>Metazoa</taxon>
        <taxon>Ecdysozoa</taxon>
        <taxon>Arthropoda</taxon>
        <taxon>Chelicerata</taxon>
        <taxon>Arachnida</taxon>
        <taxon>Araneae</taxon>
        <taxon>Araneomorphae</taxon>
        <taxon>Entelegynae</taxon>
        <taxon>Araneoidea</taxon>
        <taxon>Araneidae</taxon>
        <taxon>Caerostris</taxon>
    </lineage>
</organism>
<evidence type="ECO:0000313" key="2">
    <source>
        <dbReference type="EMBL" id="GIX76681.1"/>
    </source>
</evidence>
<protein>
    <submittedName>
        <fullName evidence="2">ABC transporter G family member 23</fullName>
    </submittedName>
</protein>
<dbReference type="SUPFAM" id="SSF52540">
    <property type="entry name" value="P-loop containing nucleoside triphosphate hydrolases"/>
    <property type="match status" value="1"/>
</dbReference>
<name>A0AAV4MW36_CAEEX</name>
<dbReference type="AlphaFoldDB" id="A0AAV4MW36"/>
<dbReference type="EMBL" id="BPLR01020277">
    <property type="protein sequence ID" value="GIX76681.1"/>
    <property type="molecule type" value="Genomic_DNA"/>
</dbReference>
<sequence>MRPELALYPEITTEETLTYFGRLYQMEPRAIKDRISFLTSFLDIPDKKKQIKHLSGGQQRRVSFAAALIHKPPLLILDEPTVGVDPLLRKSIWKHLQKLTTTDATTIIITTHYVEEARQAHVVGLMRDGHLLAETNPEVLITQHNVLTLEDVFLKLCVKDSEAIEAASMGDLTGVKEEPLHSPTKRQRHFSEWRRFGLILWATAVVKVDVSQTSGYGMAWSTANRWEYR</sequence>
<keyword evidence="3" id="KW-1185">Reference proteome</keyword>
<reference evidence="2 3" key="1">
    <citation type="submission" date="2021-06" db="EMBL/GenBank/DDBJ databases">
        <title>Caerostris extrusa draft genome.</title>
        <authorList>
            <person name="Kono N."/>
            <person name="Arakawa K."/>
        </authorList>
    </citation>
    <scope>NUCLEOTIDE SEQUENCE [LARGE SCALE GENOMIC DNA]</scope>
</reference>
<dbReference type="GO" id="GO:0016887">
    <property type="term" value="F:ATP hydrolysis activity"/>
    <property type="evidence" value="ECO:0007669"/>
    <property type="project" value="InterPro"/>
</dbReference>
<dbReference type="Pfam" id="PF00005">
    <property type="entry name" value="ABC_tran"/>
    <property type="match status" value="1"/>
</dbReference>
<dbReference type="Gene3D" id="3.40.50.300">
    <property type="entry name" value="P-loop containing nucleotide triphosphate hydrolases"/>
    <property type="match status" value="1"/>
</dbReference>
<dbReference type="InterPro" id="IPR027417">
    <property type="entry name" value="P-loop_NTPase"/>
</dbReference>
<dbReference type="PANTHER" id="PTHR43038">
    <property type="entry name" value="ATP-BINDING CASSETTE, SUB-FAMILY H, MEMBER 1"/>
    <property type="match status" value="1"/>
</dbReference>
<proteinExistence type="predicted"/>
<evidence type="ECO:0000259" key="1">
    <source>
        <dbReference type="Pfam" id="PF00005"/>
    </source>
</evidence>
<evidence type="ECO:0000313" key="3">
    <source>
        <dbReference type="Proteomes" id="UP001054945"/>
    </source>
</evidence>
<comment type="caution">
    <text evidence="2">The sequence shown here is derived from an EMBL/GenBank/DDBJ whole genome shotgun (WGS) entry which is preliminary data.</text>
</comment>
<feature type="domain" description="ABC transporter" evidence="1">
    <location>
        <begin position="7"/>
        <end position="81"/>
    </location>
</feature>
<dbReference type="Proteomes" id="UP001054945">
    <property type="component" value="Unassembled WGS sequence"/>
</dbReference>
<accession>A0AAV4MW36</accession>